<dbReference type="OrthoDB" id="338970at2759"/>
<dbReference type="Gene3D" id="1.25.40.450">
    <property type="entry name" value="Nucleoporin, helical domain, N-terminal subdomain"/>
    <property type="match status" value="1"/>
</dbReference>
<evidence type="ECO:0008006" key="17">
    <source>
        <dbReference type="Google" id="ProtNLM"/>
    </source>
</evidence>
<dbReference type="Gene3D" id="1.20.58.1780">
    <property type="match status" value="1"/>
</dbReference>
<dbReference type="Proteomes" id="UP000606974">
    <property type="component" value="Unassembled WGS sequence"/>
</dbReference>
<dbReference type="GO" id="GO:0000972">
    <property type="term" value="P:transcription-dependent tethering of RNA polymerase II gene DNA at nuclear periphery"/>
    <property type="evidence" value="ECO:0007669"/>
    <property type="project" value="TreeGrafter"/>
</dbReference>
<evidence type="ECO:0000259" key="14">
    <source>
        <dbReference type="Pfam" id="PF08801"/>
    </source>
</evidence>
<evidence type="ECO:0000256" key="2">
    <source>
        <dbReference type="ARBA" id="ARBA00004567"/>
    </source>
</evidence>
<dbReference type="InterPro" id="IPR042533">
    <property type="entry name" value="Nucleoporin_Nup155_C_1"/>
</dbReference>
<evidence type="ECO:0000256" key="1">
    <source>
        <dbReference type="ARBA" id="ARBA00004335"/>
    </source>
</evidence>
<dbReference type="PANTHER" id="PTHR10350">
    <property type="entry name" value="NUCLEAR PORE COMPLEX PROTEIN NUP155"/>
    <property type="match status" value="1"/>
</dbReference>
<dbReference type="FunFam" id="1.20.120.1880:FF:000004">
    <property type="entry name" value="Non-repetitive nucleoporin, putative"/>
    <property type="match status" value="1"/>
</dbReference>
<keyword evidence="16" id="KW-1185">Reference proteome</keyword>
<evidence type="ECO:0000259" key="13">
    <source>
        <dbReference type="Pfam" id="PF03177"/>
    </source>
</evidence>
<dbReference type="GO" id="GO:0036228">
    <property type="term" value="P:protein localization to nuclear inner membrane"/>
    <property type="evidence" value="ECO:0007669"/>
    <property type="project" value="TreeGrafter"/>
</dbReference>
<dbReference type="EMBL" id="JAACFV010000151">
    <property type="protein sequence ID" value="KAF7504046.1"/>
    <property type="molecule type" value="Genomic_DNA"/>
</dbReference>
<dbReference type="Gene3D" id="1.20.120.1880">
    <property type="entry name" value="Nucleoporin, helical C-terminal domain"/>
    <property type="match status" value="1"/>
</dbReference>
<evidence type="ECO:0000256" key="4">
    <source>
        <dbReference type="ARBA" id="ARBA00007373"/>
    </source>
</evidence>
<accession>A0A8H7ABG9</accession>
<reference evidence="15" key="1">
    <citation type="submission" date="2020-02" db="EMBL/GenBank/DDBJ databases">
        <authorList>
            <person name="Palmer J.M."/>
        </authorList>
    </citation>
    <scope>NUCLEOTIDE SEQUENCE</scope>
    <source>
        <strain evidence="15">EPUS1.4</strain>
        <tissue evidence="15">Thallus</tissue>
    </source>
</reference>
<feature type="domain" description="Nucleoporin Nup133/Nup155-like C-terminal" evidence="13">
    <location>
        <begin position="665"/>
        <end position="1331"/>
    </location>
</feature>
<evidence type="ECO:0000256" key="8">
    <source>
        <dbReference type="ARBA" id="ARBA00023010"/>
    </source>
</evidence>
<comment type="caution">
    <text evidence="15">The sequence shown here is derived from an EMBL/GenBank/DDBJ whole genome shotgun (WGS) entry which is preliminary data.</text>
</comment>
<name>A0A8H7ABG9_9EURO</name>
<keyword evidence="9" id="KW-0906">Nuclear pore complex</keyword>
<dbReference type="GO" id="GO:0051028">
    <property type="term" value="P:mRNA transport"/>
    <property type="evidence" value="ECO:0007669"/>
    <property type="project" value="UniProtKB-KW"/>
</dbReference>
<dbReference type="InterPro" id="IPR004870">
    <property type="entry name" value="Nucleoporin_Nup155"/>
</dbReference>
<evidence type="ECO:0000313" key="16">
    <source>
        <dbReference type="Proteomes" id="UP000606974"/>
    </source>
</evidence>
<dbReference type="Pfam" id="PF08801">
    <property type="entry name" value="Nucleoporin_N"/>
    <property type="match status" value="1"/>
</dbReference>
<feature type="compositionally biased region" description="Polar residues" evidence="12">
    <location>
        <begin position="40"/>
        <end position="73"/>
    </location>
</feature>
<dbReference type="GO" id="GO:0044611">
    <property type="term" value="C:nuclear pore inner ring"/>
    <property type="evidence" value="ECO:0007669"/>
    <property type="project" value="TreeGrafter"/>
</dbReference>
<keyword evidence="5" id="KW-0813">Transport</keyword>
<dbReference type="GO" id="GO:0031965">
    <property type="term" value="C:nuclear membrane"/>
    <property type="evidence" value="ECO:0007669"/>
    <property type="project" value="UniProtKB-SubCell"/>
</dbReference>
<dbReference type="FunFam" id="1.20.58.1780:FF:000003">
    <property type="entry name" value="Non-repetitive nucleoporin, putative"/>
    <property type="match status" value="1"/>
</dbReference>
<dbReference type="GO" id="GO:0051292">
    <property type="term" value="P:nuclear pore complex assembly"/>
    <property type="evidence" value="ECO:0007669"/>
    <property type="project" value="UniProtKB-ARBA"/>
</dbReference>
<sequence length="1359" mass="150994">METPSRPSLPGTWLQTPAIKSPAPAPSFSTSITHDGGLAYSQSPSQSTNMGLMRADQNSAIQQQSATDSSRSSKNIDLDERAARAVNEALESESRFPDLDGYLSHGYSYEYDLQSSAPWAPFQKVRVHNIPDQIFEQYNKATASTSMGLFAQINHAWVTIDNALYMWDFTVPNPQLLGYEGQSSLITAVKLARPRAGVFLPSITQVVVLATISEVMLLGLGSEDGSERPGALSLFQTGISVSVKGKDINAIASSTKNGRLFFAGRTENELYELKYYRDERWFSRRVARICQSSSYLSYFLPPISLGTKTVVFVEQIVVDDTRDLVYTLSSDSSIRVFYMATGGGLTLALTRSAAEIYSSVAHIITPNGTLHARVKIVSISAISAQEAGKFHLVATTSTGYRIYLSATSEPTWGSSTSRAPMNMQAQHVKVPPVQSSQETSEQNFSVNAPIRSLTTTRLAARYAPGYFFCFYSSNSNQTTDALFISSPDPARLARPPEVGQPSRSAESAVWVRLGSRAEDIGECTPYHPPNETPIGFGNELAVQFDAPAPEVAILTNTGIHILRRRRLVDGFVALVQQGGGRDGLEGDIKYFIRLYGRTETLATALAVACGQGVEVFPDSRIARVNDPEVLEFARKVFIEYGGKPTINQNAIADQTVSPIDTVRPSPRHAGVALYLSRLLRSTWKAVIANESRTPAGGYSVLPGVPLNKIKSVQEDLSALQHFFQTNRSFIKGLSGPDSMSRSYSKQDELALQGEHRALHSLVKFVSDVIEGLSFIMVLFDERVEEIIPLLAEESRPLFLRLTFENLFTTSRGFELAKELVKAIVNRNIAKGSNVETVAEALRRRCGSFCSAEDVVIFKAQELLKRASEAGSTTEYGRNLLNESLALFQQVADSLPMDYLDSAVKQFTSLQFFAGAIQLALKVAHESDKGNEALSWVADARPETDPRKSKYEFRRRCYDLIHEVILAVDKSTEQEPAFADGRPSITATRRNETYDVISRSTDELFLTNLYDWYLSQGWTDRLLATDSPFIVTYLARKSAEDIAHADLLWKYHGQSGQFYEAACVQLQLAKSGFDLTLDRRIEYLSRARANASTYTQGSNRKSKQKLLQEISEFLEVANLQDEVLQRLKEDPRLSGERKNEVLARVDGPVLSITELFNNFADNAGYYDICLLIYAVADHRDMSQIKSTWQQLLQSVHDEAVSRDSAQPYEVVAEKVRSLGSRLRLSESIFPTPLLLSMLEKYAFEYQRGVTSTTWVIDLFLELQVGCEKLFDVLESMWYANEAPFYGKNRGVLANDLVYVIEQWFHETIKGGGVVFDSEIGAVRVDQMLQALLQTSTQGGLDEARMQKCRLLRESVAQVLH</sequence>
<dbReference type="FunFam" id="1.25.40.450:FF:000002">
    <property type="entry name" value="Putative non-repetitive nucleoporin"/>
    <property type="match status" value="1"/>
</dbReference>
<proteinExistence type="inferred from homology"/>
<keyword evidence="8" id="KW-0811">Translocation</keyword>
<dbReference type="GO" id="GO:0006606">
    <property type="term" value="P:protein import into nucleus"/>
    <property type="evidence" value="ECO:0007669"/>
    <property type="project" value="TreeGrafter"/>
</dbReference>
<dbReference type="FunFam" id="1.25.40.440:FF:000001">
    <property type="entry name" value="Nuclear pore complex subunit"/>
    <property type="match status" value="1"/>
</dbReference>
<evidence type="ECO:0000256" key="10">
    <source>
        <dbReference type="ARBA" id="ARBA00023136"/>
    </source>
</evidence>
<evidence type="ECO:0000256" key="9">
    <source>
        <dbReference type="ARBA" id="ARBA00023132"/>
    </source>
</evidence>
<keyword evidence="10" id="KW-0472">Membrane</keyword>
<dbReference type="InterPro" id="IPR007187">
    <property type="entry name" value="Nucleoporin_Nup133/Nup155_C"/>
</dbReference>
<dbReference type="PANTHER" id="PTHR10350:SF6">
    <property type="entry name" value="NUCLEAR PORE COMPLEX PROTEIN NUP155"/>
    <property type="match status" value="1"/>
</dbReference>
<keyword evidence="7" id="KW-0653">Protein transport</keyword>
<evidence type="ECO:0000256" key="12">
    <source>
        <dbReference type="SAM" id="MobiDB-lite"/>
    </source>
</evidence>
<evidence type="ECO:0000256" key="3">
    <source>
        <dbReference type="ARBA" id="ARBA00004620"/>
    </source>
</evidence>
<feature type="region of interest" description="Disordered" evidence="12">
    <location>
        <begin position="1"/>
        <end position="77"/>
    </location>
</feature>
<feature type="domain" description="Nucleoporin Nup133/Nup155-like N-terminal" evidence="14">
    <location>
        <begin position="120"/>
        <end position="561"/>
    </location>
</feature>
<organism evidence="15 16">
    <name type="scientific">Endocarpon pusillum</name>
    <dbReference type="NCBI Taxonomy" id="364733"/>
    <lineage>
        <taxon>Eukaryota</taxon>
        <taxon>Fungi</taxon>
        <taxon>Dikarya</taxon>
        <taxon>Ascomycota</taxon>
        <taxon>Pezizomycotina</taxon>
        <taxon>Eurotiomycetes</taxon>
        <taxon>Chaetothyriomycetidae</taxon>
        <taxon>Verrucariales</taxon>
        <taxon>Verrucariaceae</taxon>
        <taxon>Endocarpon</taxon>
    </lineage>
</organism>
<evidence type="ECO:0000313" key="15">
    <source>
        <dbReference type="EMBL" id="KAF7504046.1"/>
    </source>
</evidence>
<protein>
    <recommendedName>
        <fullName evidence="17">Nucleoporin</fullName>
    </recommendedName>
</protein>
<dbReference type="GO" id="GO:0006405">
    <property type="term" value="P:RNA export from nucleus"/>
    <property type="evidence" value="ECO:0007669"/>
    <property type="project" value="TreeGrafter"/>
</dbReference>
<dbReference type="InterPro" id="IPR042537">
    <property type="entry name" value="Nucleoporin_Nup155_C_2"/>
</dbReference>
<evidence type="ECO:0000256" key="5">
    <source>
        <dbReference type="ARBA" id="ARBA00022448"/>
    </source>
</evidence>
<dbReference type="Pfam" id="PF03177">
    <property type="entry name" value="Nucleoporin_C"/>
    <property type="match status" value="1"/>
</dbReference>
<evidence type="ECO:0000256" key="11">
    <source>
        <dbReference type="ARBA" id="ARBA00023242"/>
    </source>
</evidence>
<evidence type="ECO:0000256" key="6">
    <source>
        <dbReference type="ARBA" id="ARBA00022816"/>
    </source>
</evidence>
<dbReference type="GO" id="GO:0017056">
    <property type="term" value="F:structural constituent of nuclear pore"/>
    <property type="evidence" value="ECO:0007669"/>
    <property type="project" value="InterPro"/>
</dbReference>
<gene>
    <name evidence="15" type="ORF">GJ744_002875</name>
</gene>
<keyword evidence="6" id="KW-0509">mRNA transport</keyword>
<dbReference type="InterPro" id="IPR014908">
    <property type="entry name" value="Nucleoporin_Nup133/Nup155_N"/>
</dbReference>
<comment type="subcellular location">
    <subcellularLocation>
        <location evidence="1">Nucleus membrane</location>
        <topology evidence="1">Peripheral membrane protein</topology>
        <orientation evidence="1">Cytoplasmic side</orientation>
    </subcellularLocation>
    <subcellularLocation>
        <location evidence="3">Nucleus membrane</location>
        <topology evidence="3">Peripheral membrane protein</topology>
        <orientation evidence="3">Nucleoplasmic side</orientation>
    </subcellularLocation>
    <subcellularLocation>
        <location evidence="2">Nucleus</location>
        <location evidence="2">Nuclear pore complex</location>
    </subcellularLocation>
</comment>
<keyword evidence="11" id="KW-0539">Nucleus</keyword>
<dbReference type="Gene3D" id="1.25.40.440">
    <property type="entry name" value="Nucleoporin, helical domain, central subdomain"/>
    <property type="match status" value="1"/>
</dbReference>
<comment type="similarity">
    <text evidence="4">Belongs to the non-repetitive/WGA-negative nucleoporin family.</text>
</comment>
<dbReference type="InterPro" id="IPR042538">
    <property type="entry name" value="Nucleoporin_Nup155_C_3"/>
</dbReference>
<evidence type="ECO:0000256" key="7">
    <source>
        <dbReference type="ARBA" id="ARBA00022927"/>
    </source>
</evidence>